<reference evidence="15" key="3">
    <citation type="submission" date="2025-09" db="UniProtKB">
        <authorList>
            <consortium name="Ensembl"/>
        </authorList>
    </citation>
    <scope>IDENTIFICATION</scope>
    <source>
        <strain evidence="15">Thoroughbred</strain>
    </source>
</reference>
<evidence type="ECO:0000259" key="14">
    <source>
        <dbReference type="PROSITE" id="PS50086"/>
    </source>
</evidence>
<comment type="subunit">
    <text evidence="11">Interacts with MAP1LC3A, MAP1LC3B, MAP1LC3C, GABARAP, GABARAPL1, GABARAPL2. Interacts with VPS29 and VPS35; indicative for an association with retromer CSC subcomplex. MAP1LC3A and VPS29 compete for binding to TBC1D5. Interacts with AP2M1; indicative for an association with the AP2 complex. Interacts with ULK1 and ATG13 (phosphorylated); indicative for an association with the activated ULK1-ATG13-FIP200 complex. Interacts with ATG9A; the interactions seems to be restricted to the AP2-clathrin-associated fraction of ATG9A.</text>
</comment>
<feature type="region of interest" description="Disordered" evidence="13">
    <location>
        <begin position="23"/>
        <end position="47"/>
    </location>
</feature>
<organism evidence="15 16">
    <name type="scientific">Equus caballus</name>
    <name type="common">Horse</name>
    <dbReference type="NCBI Taxonomy" id="9796"/>
    <lineage>
        <taxon>Eukaryota</taxon>
        <taxon>Metazoa</taxon>
        <taxon>Chordata</taxon>
        <taxon>Craniata</taxon>
        <taxon>Vertebrata</taxon>
        <taxon>Euteleostomi</taxon>
        <taxon>Mammalia</taxon>
        <taxon>Eutheria</taxon>
        <taxon>Laurasiatheria</taxon>
        <taxon>Perissodactyla</taxon>
        <taxon>Equidae</taxon>
        <taxon>Equus</taxon>
    </lineage>
</organism>
<dbReference type="GO" id="GO:0015031">
    <property type="term" value="P:protein transport"/>
    <property type="evidence" value="ECO:0007669"/>
    <property type="project" value="UniProtKB-KW"/>
</dbReference>
<feature type="region of interest" description="Disordered" evidence="13">
    <location>
        <begin position="473"/>
        <end position="589"/>
    </location>
</feature>
<feature type="compositionally biased region" description="Polar residues" evidence="13">
    <location>
        <begin position="26"/>
        <end position="47"/>
    </location>
</feature>
<evidence type="ECO:0000256" key="10">
    <source>
        <dbReference type="ARBA" id="ARBA00023329"/>
    </source>
</evidence>
<evidence type="ECO:0000256" key="12">
    <source>
        <dbReference type="ARBA" id="ARBA00072014"/>
    </source>
</evidence>
<dbReference type="GeneTree" id="ENSGT00940000157121"/>
<dbReference type="Bgee" id="ENSECAG00000008017">
    <property type="expression patterns" value="Expressed in brainstem and 23 other cell types or tissues"/>
</dbReference>
<name>F6W6R2_HORSE</name>
<evidence type="ECO:0000256" key="2">
    <source>
        <dbReference type="ARBA" id="ARBA00004608"/>
    </source>
</evidence>
<dbReference type="Proteomes" id="UP000002281">
    <property type="component" value="Chromosome 16"/>
</dbReference>
<dbReference type="SUPFAM" id="SSF47923">
    <property type="entry name" value="Ypt/Rab-GAP domain of gyp1p"/>
    <property type="match status" value="2"/>
</dbReference>
<dbReference type="InterPro" id="IPR000195">
    <property type="entry name" value="Rab-GAP-TBC_dom"/>
</dbReference>
<dbReference type="AlphaFoldDB" id="F6W6R2"/>
<keyword evidence="8" id="KW-0072">Autophagy</keyword>
<evidence type="ECO:0000256" key="5">
    <source>
        <dbReference type="ARBA" id="ARBA00022553"/>
    </source>
</evidence>
<evidence type="ECO:0000256" key="3">
    <source>
        <dbReference type="ARBA" id="ARBA00022448"/>
    </source>
</evidence>
<dbReference type="FunFam" id="1.10.8.270:FF:000011">
    <property type="entry name" value="TBC1 domain family member 5"/>
    <property type="match status" value="1"/>
</dbReference>
<dbReference type="GO" id="GO:0005776">
    <property type="term" value="C:autophagosome"/>
    <property type="evidence" value="ECO:0007669"/>
    <property type="project" value="UniProtKB-SubCell"/>
</dbReference>
<gene>
    <name evidence="15" type="primary">TBC1D5</name>
</gene>
<dbReference type="Gene3D" id="1.10.472.80">
    <property type="entry name" value="Ypt/Rab-GAP domain of gyp1p, domain 3"/>
    <property type="match status" value="1"/>
</dbReference>
<evidence type="ECO:0000313" key="15">
    <source>
        <dbReference type="Ensembl" id="ENSECAP00000041436.2"/>
    </source>
</evidence>
<sequence>MYHSLSETRHPLQPEEQEVGIDPLSIYSNKTGGDSNKNGRRTSSTLDSDGTFNSYRKEWEELFVNNNYLATIRQKGINGQLRSSRFRSICWKLFLCVLPQDKSQWISRIKELRAWYSNIKEIHITNPRKVVGQQDLMINNPLSQDEGSLWNKFFQDKELRSMIEQDVKRTFPEMQFFQQENVRKILTDVLFCYARENEQLLYKQGMHELLAPIIFILHCDHQAFLHASESAQPRQEMKILLNPEYLEHDAYAMFSQLMETAEPWFSTFEHEGQKGKETVMTPIPFARPQDLGPTIAIVTKVNQIQDHLLKKHDIELYMHLNRLEIAPQIYGLRWVRLLFGREFPLQDLLVVWDALFADGLSLSLVDYIFIAMLLYIRDALISSNYQTCLGLLMHFPPIGDVHSLILKALFLRDPKRNPRPVTYQFHPNLDYYKARGADLMNKSRTNAKGTPLNINKVSNSLINFGRKLISPAMAPGSAGGPAPAPGGSSGSSSTPVIPPRTLTEAPRHHLQQQQQQQQQQRLMKSESMPVQLNKGQSSKNISSSPSIESLPGGREFTGSPPSSATKKDSFFSNISRSRSHSKTMGKKESEEELEAQISFLQGQLNDLDAMCKYCAKVMDTHLVNIQDVILQENLEKEDQILVSLAGLKQIKDILKGSLRFNQSQLEAEENEQITISDDHYCSSGQGHGQGQGDQMPGAAKQNLPVTASVPGDPQVHTQDELAVSYR</sequence>
<dbReference type="GO" id="GO:0006914">
    <property type="term" value="P:autophagy"/>
    <property type="evidence" value="ECO:0007669"/>
    <property type="project" value="UniProtKB-KW"/>
</dbReference>
<keyword evidence="6" id="KW-0967">Endosome</keyword>
<dbReference type="Gene3D" id="1.10.8.270">
    <property type="entry name" value="putative rabgap domain of human tbc1 domain family member 14 like domains"/>
    <property type="match status" value="1"/>
</dbReference>
<comment type="subcellular location">
    <subcellularLocation>
        <location evidence="1">Cytoplasmic vesicle</location>
        <location evidence="1">Autophagosome</location>
    </subcellularLocation>
    <subcellularLocation>
        <location evidence="2">Endosome membrane</location>
    </subcellularLocation>
</comment>
<keyword evidence="10" id="KW-0968">Cytoplasmic vesicle</keyword>
<dbReference type="InterPro" id="IPR035969">
    <property type="entry name" value="Rab-GAP_TBC_sf"/>
</dbReference>
<evidence type="ECO:0000256" key="1">
    <source>
        <dbReference type="ARBA" id="ARBA00004419"/>
    </source>
</evidence>
<dbReference type="PROSITE" id="PS50086">
    <property type="entry name" value="TBC_RABGAP"/>
    <property type="match status" value="1"/>
</dbReference>
<evidence type="ECO:0000256" key="13">
    <source>
        <dbReference type="SAM" id="MobiDB-lite"/>
    </source>
</evidence>
<protein>
    <recommendedName>
        <fullName evidence="12">TBC1 domain family member 5</fullName>
    </recommendedName>
</protein>
<dbReference type="PANTHER" id="PTHR22957:SF337">
    <property type="entry name" value="TBC1 DOMAIN FAMILY MEMBER 5"/>
    <property type="match status" value="1"/>
</dbReference>
<keyword evidence="4" id="KW-0343">GTPase activation</keyword>
<evidence type="ECO:0000256" key="4">
    <source>
        <dbReference type="ARBA" id="ARBA00022468"/>
    </source>
</evidence>
<dbReference type="GO" id="GO:0010008">
    <property type="term" value="C:endosome membrane"/>
    <property type="evidence" value="ECO:0007669"/>
    <property type="project" value="UniProtKB-SubCell"/>
</dbReference>
<proteinExistence type="predicted"/>
<evidence type="ECO:0000256" key="7">
    <source>
        <dbReference type="ARBA" id="ARBA00022927"/>
    </source>
</evidence>
<dbReference type="Ensembl" id="ENSECAT00000064563.2">
    <property type="protein sequence ID" value="ENSECAP00000041436.2"/>
    <property type="gene ID" value="ENSECAG00000008017.4"/>
</dbReference>
<evidence type="ECO:0000313" key="16">
    <source>
        <dbReference type="Proteomes" id="UP000002281"/>
    </source>
</evidence>
<reference evidence="15 16" key="1">
    <citation type="journal article" date="2009" name="Science">
        <title>Genome sequence, comparative analysis, and population genetics of the domestic horse.</title>
        <authorList>
            <consortium name="Broad Institute Genome Sequencing Platform"/>
            <consortium name="Broad Institute Whole Genome Assembly Team"/>
            <person name="Wade C.M."/>
            <person name="Giulotto E."/>
            <person name="Sigurdsson S."/>
            <person name="Zoli M."/>
            <person name="Gnerre S."/>
            <person name="Imsland F."/>
            <person name="Lear T.L."/>
            <person name="Adelson D.L."/>
            <person name="Bailey E."/>
            <person name="Bellone R.R."/>
            <person name="Bloecker H."/>
            <person name="Distl O."/>
            <person name="Edgar R.C."/>
            <person name="Garber M."/>
            <person name="Leeb T."/>
            <person name="Mauceli E."/>
            <person name="MacLeod J.N."/>
            <person name="Penedo M.C.T."/>
            <person name="Raison J.M."/>
            <person name="Sharpe T."/>
            <person name="Vogel J."/>
            <person name="Andersson L."/>
            <person name="Antczak D.F."/>
            <person name="Biagi T."/>
            <person name="Binns M.M."/>
            <person name="Chowdhary B.P."/>
            <person name="Coleman S.J."/>
            <person name="Della Valle G."/>
            <person name="Fryc S."/>
            <person name="Guerin G."/>
            <person name="Hasegawa T."/>
            <person name="Hill E.W."/>
            <person name="Jurka J."/>
            <person name="Kiialainen A."/>
            <person name="Lindgren G."/>
            <person name="Liu J."/>
            <person name="Magnani E."/>
            <person name="Mickelson J.R."/>
            <person name="Murray J."/>
            <person name="Nergadze S.G."/>
            <person name="Onofrio R."/>
            <person name="Pedroni S."/>
            <person name="Piras M.F."/>
            <person name="Raudsepp T."/>
            <person name="Rocchi M."/>
            <person name="Roeed K.H."/>
            <person name="Ryder O.A."/>
            <person name="Searle S."/>
            <person name="Skow L."/>
            <person name="Swinburne J.E."/>
            <person name="Syvaenen A.C."/>
            <person name="Tozaki T."/>
            <person name="Valberg S.J."/>
            <person name="Vaudin M."/>
            <person name="White J.R."/>
            <person name="Zody M.C."/>
            <person name="Lander E.S."/>
            <person name="Lindblad-Toh K."/>
        </authorList>
    </citation>
    <scope>NUCLEOTIDE SEQUENCE [LARGE SCALE GENOMIC DNA]</scope>
    <source>
        <strain evidence="15 16">Thoroughbred</strain>
    </source>
</reference>
<dbReference type="SMART" id="SM00164">
    <property type="entry name" value="TBC"/>
    <property type="match status" value="1"/>
</dbReference>
<evidence type="ECO:0000256" key="6">
    <source>
        <dbReference type="ARBA" id="ARBA00022753"/>
    </source>
</evidence>
<dbReference type="ExpressionAtlas" id="F6W6R2">
    <property type="expression patterns" value="baseline"/>
</dbReference>
<keyword evidence="3" id="KW-0813">Transport</keyword>
<reference evidence="15" key="2">
    <citation type="submission" date="2025-08" db="UniProtKB">
        <authorList>
            <consortium name="Ensembl"/>
        </authorList>
    </citation>
    <scope>IDENTIFICATION</scope>
    <source>
        <strain evidence="15">Thoroughbred</strain>
    </source>
</reference>
<evidence type="ECO:0000256" key="8">
    <source>
        <dbReference type="ARBA" id="ARBA00023006"/>
    </source>
</evidence>
<feature type="domain" description="Rab-GAP TBC" evidence="14">
    <location>
        <begin position="81"/>
        <end position="359"/>
    </location>
</feature>
<feature type="compositionally biased region" description="Low complexity" evidence="13">
    <location>
        <begin position="537"/>
        <end position="549"/>
    </location>
</feature>
<dbReference type="HOGENOM" id="CLU_020460_1_1_1"/>
<keyword evidence="7" id="KW-0653">Protein transport</keyword>
<dbReference type="PANTHER" id="PTHR22957">
    <property type="entry name" value="TBC1 DOMAIN FAMILY MEMBER GTPASE-ACTIVATING PROTEIN"/>
    <property type="match status" value="1"/>
</dbReference>
<dbReference type="GO" id="GO:0005096">
    <property type="term" value="F:GTPase activator activity"/>
    <property type="evidence" value="ECO:0007669"/>
    <property type="project" value="UniProtKB-KW"/>
</dbReference>
<feature type="compositionally biased region" description="Low complexity" evidence="13">
    <location>
        <begin position="511"/>
        <end position="520"/>
    </location>
</feature>
<keyword evidence="5" id="KW-0597">Phosphoprotein</keyword>
<keyword evidence="9" id="KW-0472">Membrane</keyword>
<dbReference type="Pfam" id="PF00566">
    <property type="entry name" value="RabGAP-TBC"/>
    <property type="match status" value="2"/>
</dbReference>
<evidence type="ECO:0000256" key="11">
    <source>
        <dbReference type="ARBA" id="ARBA00062017"/>
    </source>
</evidence>
<feature type="region of interest" description="Disordered" evidence="13">
    <location>
        <begin position="678"/>
        <end position="726"/>
    </location>
</feature>
<dbReference type="FunFam" id="1.10.472.80:FF:000010">
    <property type="entry name" value="Putative TBC1 domain family member 5"/>
    <property type="match status" value="1"/>
</dbReference>
<accession>F6W6R2</accession>
<feature type="compositionally biased region" description="Polar residues" evidence="13">
    <location>
        <begin position="559"/>
        <end position="576"/>
    </location>
</feature>
<evidence type="ECO:0000256" key="9">
    <source>
        <dbReference type="ARBA" id="ARBA00023136"/>
    </source>
</evidence>
<keyword evidence="16" id="KW-1185">Reference proteome</keyword>